<dbReference type="Proteomes" id="UP000564806">
    <property type="component" value="Unassembled WGS sequence"/>
</dbReference>
<proteinExistence type="predicted"/>
<dbReference type="EMBL" id="JABWCS010000190">
    <property type="protein sequence ID" value="NUU59647.1"/>
    <property type="molecule type" value="Genomic_DNA"/>
</dbReference>
<protein>
    <submittedName>
        <fullName evidence="1">Uncharacterized protein</fullName>
    </submittedName>
</protein>
<gene>
    <name evidence="1" type="ORF">HPT30_04670</name>
</gene>
<dbReference type="AlphaFoldDB" id="A0A850EJP1"/>
<sequence length="297" mass="34482">MLFPRTLDYYQIQLTVMLESERYGEAMELLRFLLQCQGQEERHYEEWQSLLDWLVAAFPYASGSGESDSSSRQEEEELQEEDMARVLARSKLEEDADYPIKLLRKIMEEPLSESTILALEQLSYLEGEGIDEALSHWLQENNVHPLLQFRTLQTLRRRGAQGSIHLVRGQETAVVEIESVPLQNEEFPPQISQVLERVAEQAEVHEPTLYYFAQELWGQFVMSIYGSRDYRTLLEGEYAMLDIWAGALHQMVSESLNGARQEEETRAMYGITDSMRFQFEGAYRTLKGFVKTSLLDK</sequence>
<accession>A0A850EJP1</accession>
<reference evidence="1" key="1">
    <citation type="submission" date="2020-06" db="EMBL/GenBank/DDBJ databases">
        <title>Paenibacillus sp. nov., isolated from soil.</title>
        <authorList>
            <person name="Seo Y.L."/>
        </authorList>
    </citation>
    <scope>NUCLEOTIDE SEQUENCE [LARGE SCALE GENOMIC DNA]</scope>
    <source>
        <strain evidence="1">JW14</strain>
    </source>
</reference>
<organism evidence="1 2">
    <name type="scientific">Paenibacillus agri</name>
    <dbReference type="NCBI Taxonomy" id="2744309"/>
    <lineage>
        <taxon>Bacteria</taxon>
        <taxon>Bacillati</taxon>
        <taxon>Bacillota</taxon>
        <taxon>Bacilli</taxon>
        <taxon>Bacillales</taxon>
        <taxon>Paenibacillaceae</taxon>
        <taxon>Paenibacillus</taxon>
    </lineage>
</organism>
<name>A0A850EJP1_9BACL</name>
<comment type="caution">
    <text evidence="1">The sequence shown here is derived from an EMBL/GenBank/DDBJ whole genome shotgun (WGS) entry which is preliminary data.</text>
</comment>
<dbReference type="RefSeq" id="WP_175370314.1">
    <property type="nucleotide sequence ID" value="NZ_JABWCS010000190.1"/>
</dbReference>
<keyword evidence="2" id="KW-1185">Reference proteome</keyword>
<evidence type="ECO:0000313" key="1">
    <source>
        <dbReference type="EMBL" id="NUU59647.1"/>
    </source>
</evidence>
<evidence type="ECO:0000313" key="2">
    <source>
        <dbReference type="Proteomes" id="UP000564806"/>
    </source>
</evidence>